<protein>
    <submittedName>
        <fullName evidence="9">ABC transporter substrate-binding protein</fullName>
    </submittedName>
</protein>
<evidence type="ECO:0000256" key="3">
    <source>
        <dbReference type="ARBA" id="ARBA00022475"/>
    </source>
</evidence>
<feature type="transmembrane region" description="Helical" evidence="7">
    <location>
        <begin position="333"/>
        <end position="354"/>
    </location>
</feature>
<feature type="transmembrane region" description="Helical" evidence="7">
    <location>
        <begin position="296"/>
        <end position="321"/>
    </location>
</feature>
<keyword evidence="10" id="KW-1185">Reference proteome</keyword>
<evidence type="ECO:0000256" key="6">
    <source>
        <dbReference type="ARBA" id="ARBA00023136"/>
    </source>
</evidence>
<dbReference type="RefSeq" id="WP_188588398.1">
    <property type="nucleotide sequence ID" value="NZ_BMGC01000042.1"/>
</dbReference>
<evidence type="ECO:0000256" key="7">
    <source>
        <dbReference type="SAM" id="Phobius"/>
    </source>
</evidence>
<comment type="caution">
    <text evidence="9">The sequence shown here is derived from an EMBL/GenBank/DDBJ whole genome shotgun (WGS) entry which is preliminary data.</text>
</comment>
<evidence type="ECO:0000256" key="4">
    <source>
        <dbReference type="ARBA" id="ARBA00022692"/>
    </source>
</evidence>
<feature type="transmembrane region" description="Helical" evidence="7">
    <location>
        <begin position="253"/>
        <end position="275"/>
    </location>
</feature>
<sequence>MGVAEVFVAVRELRRSWRRFGLVGLVVLLVAVLSTIVVGLSNGLVEQGTSGLRDLPFDHLAFAPHSQATFSRSTVDEHARAVWDEHAQTSPLGVSFVNAAAQGTTSGSSIDLALFGVPADSFLVQRDDARAALAGPPGLVLSDTFADKGVHVGDKFAMGGSGVVLPVLGFTHAGSYGHVDLAFTSLSTWQQISYGSSVDAQGRYSAIALKVPSGTDIAAVDRAAGTDTLTKKAAYAGSPGYTAETQTMTMIRVFLLVISALIVGAFFTVLTLGRVRQIGVLKAMGASSGYVIVDGLVQIAIVVVAATAVGTAIGGALIAAMSGGSVPVQFSTGSVITAAAILAIAGIIGGALTLGRISKIEPSVALGVEA</sequence>
<evidence type="ECO:0000259" key="8">
    <source>
        <dbReference type="Pfam" id="PF02687"/>
    </source>
</evidence>
<keyword evidence="3" id="KW-1003">Cell membrane</keyword>
<dbReference type="EMBL" id="BMGC01000042">
    <property type="protein sequence ID" value="GGB45206.1"/>
    <property type="molecule type" value="Genomic_DNA"/>
</dbReference>
<evidence type="ECO:0000313" key="10">
    <source>
        <dbReference type="Proteomes" id="UP000621454"/>
    </source>
</evidence>
<accession>A0A916X0V9</accession>
<organism evidence="9 10">
    <name type="scientific">Gordonia jinhuaensis</name>
    <dbReference type="NCBI Taxonomy" id="1517702"/>
    <lineage>
        <taxon>Bacteria</taxon>
        <taxon>Bacillati</taxon>
        <taxon>Actinomycetota</taxon>
        <taxon>Actinomycetes</taxon>
        <taxon>Mycobacteriales</taxon>
        <taxon>Gordoniaceae</taxon>
        <taxon>Gordonia</taxon>
    </lineage>
</organism>
<dbReference type="Pfam" id="PF02687">
    <property type="entry name" value="FtsX"/>
    <property type="match status" value="1"/>
</dbReference>
<keyword evidence="6 7" id="KW-0472">Membrane</keyword>
<evidence type="ECO:0000256" key="1">
    <source>
        <dbReference type="ARBA" id="ARBA00004651"/>
    </source>
</evidence>
<dbReference type="PANTHER" id="PTHR43738">
    <property type="entry name" value="ABC TRANSPORTER, MEMBRANE PROTEIN"/>
    <property type="match status" value="1"/>
</dbReference>
<name>A0A916X0V9_9ACTN</name>
<evidence type="ECO:0000313" key="9">
    <source>
        <dbReference type="EMBL" id="GGB45206.1"/>
    </source>
</evidence>
<feature type="domain" description="ABC3 transporter permease C-terminal" evidence="8">
    <location>
        <begin position="252"/>
        <end position="362"/>
    </location>
</feature>
<dbReference type="Proteomes" id="UP000621454">
    <property type="component" value="Unassembled WGS sequence"/>
</dbReference>
<keyword evidence="2" id="KW-0813">Transport</keyword>
<evidence type="ECO:0000256" key="2">
    <source>
        <dbReference type="ARBA" id="ARBA00022448"/>
    </source>
</evidence>
<proteinExistence type="predicted"/>
<reference evidence="9" key="1">
    <citation type="journal article" date="2014" name="Int. J. Syst. Evol. Microbiol.">
        <title>Complete genome sequence of Corynebacterium casei LMG S-19264T (=DSM 44701T), isolated from a smear-ripened cheese.</title>
        <authorList>
            <consortium name="US DOE Joint Genome Institute (JGI-PGF)"/>
            <person name="Walter F."/>
            <person name="Albersmeier A."/>
            <person name="Kalinowski J."/>
            <person name="Ruckert C."/>
        </authorList>
    </citation>
    <scope>NUCLEOTIDE SEQUENCE</scope>
    <source>
        <strain evidence="9">CGMCC 1.12827</strain>
    </source>
</reference>
<keyword evidence="5 7" id="KW-1133">Transmembrane helix</keyword>
<dbReference type="GO" id="GO:0005886">
    <property type="term" value="C:plasma membrane"/>
    <property type="evidence" value="ECO:0007669"/>
    <property type="project" value="UniProtKB-SubCell"/>
</dbReference>
<feature type="transmembrane region" description="Helical" evidence="7">
    <location>
        <begin position="20"/>
        <end position="40"/>
    </location>
</feature>
<gene>
    <name evidence="9" type="ORF">GCM10011489_35780</name>
</gene>
<reference evidence="9" key="2">
    <citation type="submission" date="2020-09" db="EMBL/GenBank/DDBJ databases">
        <authorList>
            <person name="Sun Q."/>
            <person name="Zhou Y."/>
        </authorList>
    </citation>
    <scope>NUCLEOTIDE SEQUENCE</scope>
    <source>
        <strain evidence="9">CGMCC 1.12827</strain>
    </source>
</reference>
<keyword evidence="4 7" id="KW-0812">Transmembrane</keyword>
<dbReference type="InterPro" id="IPR051125">
    <property type="entry name" value="ABC-4/HrtB_transporter"/>
</dbReference>
<dbReference type="PANTHER" id="PTHR43738:SF1">
    <property type="entry name" value="HEMIN TRANSPORT SYSTEM PERMEASE PROTEIN HRTB-RELATED"/>
    <property type="match status" value="1"/>
</dbReference>
<dbReference type="InterPro" id="IPR003838">
    <property type="entry name" value="ABC3_permease_C"/>
</dbReference>
<dbReference type="AlphaFoldDB" id="A0A916X0V9"/>
<comment type="subcellular location">
    <subcellularLocation>
        <location evidence="1">Cell membrane</location>
        <topology evidence="1">Multi-pass membrane protein</topology>
    </subcellularLocation>
</comment>
<evidence type="ECO:0000256" key="5">
    <source>
        <dbReference type="ARBA" id="ARBA00022989"/>
    </source>
</evidence>